<sequence length="119" mass="13194">MKTDMRLHPRVSVDLPAELEPFHGDCVDVRLIYLSLSGALVEGQGELEALLGARRERVAGIPLELNLHFGLEAASVHCHCRVVHSRRLAQDCFQVGLKILSLPSQSQDALNRYIEARLG</sequence>
<dbReference type="SUPFAM" id="SSF141371">
    <property type="entry name" value="PilZ domain-like"/>
    <property type="match status" value="1"/>
</dbReference>
<dbReference type="Gene3D" id="2.40.10.220">
    <property type="entry name" value="predicted glycosyltransferase like domains"/>
    <property type="match status" value="1"/>
</dbReference>
<proteinExistence type="predicted"/>
<dbReference type="Pfam" id="PF07238">
    <property type="entry name" value="PilZ"/>
    <property type="match status" value="1"/>
</dbReference>
<dbReference type="RefSeq" id="WP_255853629.1">
    <property type="nucleotide sequence ID" value="NZ_CP073347.1"/>
</dbReference>
<dbReference type="EMBL" id="CP073347">
    <property type="protein sequence ID" value="UTW11592.1"/>
    <property type="molecule type" value="Genomic_DNA"/>
</dbReference>
<gene>
    <name evidence="2" type="ORF">KDW95_20455</name>
</gene>
<evidence type="ECO:0000313" key="2">
    <source>
        <dbReference type="EMBL" id="UTW11592.1"/>
    </source>
</evidence>
<dbReference type="InterPro" id="IPR009875">
    <property type="entry name" value="PilZ_domain"/>
</dbReference>
<feature type="domain" description="PilZ" evidence="1">
    <location>
        <begin position="6"/>
        <end position="115"/>
    </location>
</feature>
<name>A0ABY5HGV6_9GAMM</name>
<organism evidence="2 3">
    <name type="scientific">Marinobacterium rhizophilum</name>
    <dbReference type="NCBI Taxonomy" id="420402"/>
    <lineage>
        <taxon>Bacteria</taxon>
        <taxon>Pseudomonadati</taxon>
        <taxon>Pseudomonadota</taxon>
        <taxon>Gammaproteobacteria</taxon>
        <taxon>Oceanospirillales</taxon>
        <taxon>Oceanospirillaceae</taxon>
        <taxon>Marinobacterium</taxon>
    </lineage>
</organism>
<evidence type="ECO:0000259" key="1">
    <source>
        <dbReference type="Pfam" id="PF07238"/>
    </source>
</evidence>
<protein>
    <submittedName>
        <fullName evidence="2">PilZ domain-containing protein</fullName>
    </submittedName>
</protein>
<accession>A0ABY5HGV6</accession>
<dbReference type="Proteomes" id="UP001058461">
    <property type="component" value="Chromosome"/>
</dbReference>
<evidence type="ECO:0000313" key="3">
    <source>
        <dbReference type="Proteomes" id="UP001058461"/>
    </source>
</evidence>
<keyword evidence="3" id="KW-1185">Reference proteome</keyword>
<reference evidence="2" key="1">
    <citation type="submission" date="2021-04" db="EMBL/GenBank/DDBJ databases">
        <title>Oceanospirillales bacteria with DddD are important DMSP degraders in coastal seawater.</title>
        <authorList>
            <person name="Liu J."/>
        </authorList>
    </citation>
    <scope>NUCLEOTIDE SEQUENCE</scope>
    <source>
        <strain evidence="2">D13-1</strain>
    </source>
</reference>